<dbReference type="Gene3D" id="1.10.357.10">
    <property type="entry name" value="Tetracycline Repressor, domain 2"/>
    <property type="match status" value="1"/>
</dbReference>
<organism evidence="7 8">
    <name type="scientific">Jatrophihabitans telluris</name>
    <dbReference type="NCBI Taxonomy" id="2038343"/>
    <lineage>
        <taxon>Bacteria</taxon>
        <taxon>Bacillati</taxon>
        <taxon>Actinomycetota</taxon>
        <taxon>Actinomycetes</taxon>
        <taxon>Jatrophihabitantales</taxon>
        <taxon>Jatrophihabitantaceae</taxon>
        <taxon>Jatrophihabitans</taxon>
    </lineage>
</organism>
<accession>A0ABY4QVI7</accession>
<evidence type="ECO:0000259" key="6">
    <source>
        <dbReference type="PROSITE" id="PS50977"/>
    </source>
</evidence>
<feature type="region of interest" description="Disordered" evidence="5">
    <location>
        <begin position="79"/>
        <end position="101"/>
    </location>
</feature>
<evidence type="ECO:0000256" key="4">
    <source>
        <dbReference type="PROSITE-ProRule" id="PRU00335"/>
    </source>
</evidence>
<evidence type="ECO:0000256" key="3">
    <source>
        <dbReference type="ARBA" id="ARBA00023163"/>
    </source>
</evidence>
<dbReference type="PANTHER" id="PTHR30055">
    <property type="entry name" value="HTH-TYPE TRANSCRIPTIONAL REGULATOR RUTR"/>
    <property type="match status" value="1"/>
</dbReference>
<proteinExistence type="predicted"/>
<dbReference type="InterPro" id="IPR001647">
    <property type="entry name" value="HTH_TetR"/>
</dbReference>
<protein>
    <submittedName>
        <fullName evidence="7">TetR family transcriptional regulator</fullName>
    </submittedName>
</protein>
<reference evidence="7" key="2">
    <citation type="submission" date="2022-05" db="EMBL/GenBank/DDBJ databases">
        <authorList>
            <person name="Kim J.-S."/>
            <person name="Lee K."/>
            <person name="Suh M."/>
            <person name="Eom M."/>
            <person name="Kim J.-S."/>
            <person name="Kim D.-S."/>
            <person name="Ko S.-H."/>
            <person name="Shin Y."/>
            <person name="Lee J.-S."/>
        </authorList>
    </citation>
    <scope>NUCLEOTIDE SEQUENCE</scope>
    <source>
        <strain evidence="7">N237</strain>
    </source>
</reference>
<keyword evidence="2 4" id="KW-0238">DNA-binding</keyword>
<dbReference type="RefSeq" id="WP_249769968.1">
    <property type="nucleotide sequence ID" value="NZ_CP097332.1"/>
</dbReference>
<name>A0ABY4QVI7_9ACTN</name>
<dbReference type="EMBL" id="CP097332">
    <property type="protein sequence ID" value="UQX87443.1"/>
    <property type="molecule type" value="Genomic_DNA"/>
</dbReference>
<evidence type="ECO:0000256" key="5">
    <source>
        <dbReference type="SAM" id="MobiDB-lite"/>
    </source>
</evidence>
<reference evidence="7" key="1">
    <citation type="journal article" date="2018" name="Int. J. Syst. Evol. Microbiol.">
        <title>Jatrophihabitans telluris sp. nov., isolated from sediment soil of lava forest wetlands and the emended description of the genus Jatrophihabitans.</title>
        <authorList>
            <person name="Lee K.C."/>
            <person name="Suh M.K."/>
            <person name="Eom M.K."/>
            <person name="Kim K.K."/>
            <person name="Kim J.S."/>
            <person name="Kim D.S."/>
            <person name="Ko S.H."/>
            <person name="Shin Y.K."/>
            <person name="Lee J.S."/>
        </authorList>
    </citation>
    <scope>NUCLEOTIDE SEQUENCE</scope>
    <source>
        <strain evidence="7">N237</strain>
    </source>
</reference>
<gene>
    <name evidence="7" type="ORF">M6D93_14175</name>
</gene>
<keyword evidence="8" id="KW-1185">Reference proteome</keyword>
<dbReference type="PANTHER" id="PTHR30055:SF234">
    <property type="entry name" value="HTH-TYPE TRANSCRIPTIONAL REGULATOR BETI"/>
    <property type="match status" value="1"/>
</dbReference>
<dbReference type="SUPFAM" id="SSF46689">
    <property type="entry name" value="Homeodomain-like"/>
    <property type="match status" value="1"/>
</dbReference>
<keyword evidence="1" id="KW-0805">Transcription regulation</keyword>
<evidence type="ECO:0000313" key="8">
    <source>
        <dbReference type="Proteomes" id="UP001056336"/>
    </source>
</evidence>
<dbReference type="Pfam" id="PF00440">
    <property type="entry name" value="TetR_N"/>
    <property type="match status" value="1"/>
</dbReference>
<evidence type="ECO:0000256" key="2">
    <source>
        <dbReference type="ARBA" id="ARBA00023125"/>
    </source>
</evidence>
<evidence type="ECO:0000313" key="7">
    <source>
        <dbReference type="EMBL" id="UQX87443.1"/>
    </source>
</evidence>
<dbReference type="SUPFAM" id="SSF48498">
    <property type="entry name" value="Tetracyclin repressor-like, C-terminal domain"/>
    <property type="match status" value="1"/>
</dbReference>
<feature type="DNA-binding region" description="H-T-H motif" evidence="4">
    <location>
        <begin position="43"/>
        <end position="62"/>
    </location>
</feature>
<dbReference type="Proteomes" id="UP001056336">
    <property type="component" value="Chromosome"/>
</dbReference>
<dbReference type="InterPro" id="IPR009057">
    <property type="entry name" value="Homeodomain-like_sf"/>
</dbReference>
<evidence type="ECO:0000256" key="1">
    <source>
        <dbReference type="ARBA" id="ARBA00023015"/>
    </source>
</evidence>
<feature type="domain" description="HTH tetR-type" evidence="6">
    <location>
        <begin position="20"/>
        <end position="80"/>
    </location>
</feature>
<dbReference type="InterPro" id="IPR036271">
    <property type="entry name" value="Tet_transcr_reg_TetR-rel_C_sf"/>
</dbReference>
<keyword evidence="3" id="KW-0804">Transcription</keyword>
<sequence length="239" mass="26095">MPEVKVRRRYDASRRQEQAARTRSGILDIARQQLLESGYAATTIAGIAAQAEVSVETVYKAFGGKSGVVRALWERGLRGSQGQGRGAVPAPARSDALSTSESDPRVVLRGWGRLTTEVAPEVGPIMLLIRAASASDPDMAELLAEAEGQRRERMRRNARRLQRRGWLRPGLSVTQASDILWTYSSAEFYDLLVLKSGWSAGRYGDFVGEALIAALLPPVPSRIATAPDRRRAADQPRLG</sequence>
<dbReference type="PROSITE" id="PS50977">
    <property type="entry name" value="HTH_TETR_2"/>
    <property type="match status" value="1"/>
</dbReference>
<dbReference type="InterPro" id="IPR050109">
    <property type="entry name" value="HTH-type_TetR-like_transc_reg"/>
</dbReference>